<protein>
    <submittedName>
        <fullName evidence="2">DUF3576 domain-containing protein</fullName>
    </submittedName>
</protein>
<dbReference type="Proteomes" id="UP000676409">
    <property type="component" value="Chromosome"/>
</dbReference>
<keyword evidence="3" id="KW-1185">Reference proteome</keyword>
<feature type="chain" id="PRO_5036918860" evidence="1">
    <location>
        <begin position="26"/>
        <end position="163"/>
    </location>
</feature>
<sequence>MVLVRRAAIVAVALGALAVAGCAHKDAAGPRPYSSGGGFHPFGGGHPKGNPEKDAALGVNAYLWRASLDTLAFMPLASADPYGGVIITDWYANPEKPDERFKCTVFILDTRLRADGLNVTVNKQVKDANGGWIDAAASDQTATDIENAILTRARQLKLSNVGG</sequence>
<name>A0A975FXH4_9CAUL</name>
<keyword evidence="1" id="KW-0732">Signal</keyword>
<accession>A0A975FXH4</accession>
<dbReference type="KEGG" id="caul:KCG34_16325"/>
<dbReference type="Pfam" id="PF12100">
    <property type="entry name" value="DUF3576"/>
    <property type="match status" value="1"/>
</dbReference>
<dbReference type="PROSITE" id="PS51257">
    <property type="entry name" value="PROKAR_LIPOPROTEIN"/>
    <property type="match status" value="1"/>
</dbReference>
<reference evidence="2" key="1">
    <citation type="submission" date="2021-04" db="EMBL/GenBank/DDBJ databases">
        <title>The complete genome sequence of Caulobacter sp. S6.</title>
        <authorList>
            <person name="Tang Y."/>
            <person name="Ouyang W."/>
            <person name="Liu Q."/>
            <person name="Huang B."/>
            <person name="Guo Z."/>
            <person name="Lei P."/>
        </authorList>
    </citation>
    <scope>NUCLEOTIDE SEQUENCE</scope>
    <source>
        <strain evidence="2">S6</strain>
    </source>
</reference>
<organism evidence="2 3">
    <name type="scientific">Phenylobacterium montanum</name>
    <dbReference type="NCBI Taxonomy" id="2823693"/>
    <lineage>
        <taxon>Bacteria</taxon>
        <taxon>Pseudomonadati</taxon>
        <taxon>Pseudomonadota</taxon>
        <taxon>Alphaproteobacteria</taxon>
        <taxon>Caulobacterales</taxon>
        <taxon>Caulobacteraceae</taxon>
        <taxon>Phenylobacterium</taxon>
    </lineage>
</organism>
<feature type="signal peptide" evidence="1">
    <location>
        <begin position="1"/>
        <end position="25"/>
    </location>
</feature>
<dbReference type="InterPro" id="IPR021959">
    <property type="entry name" value="DUF3576"/>
</dbReference>
<dbReference type="RefSeq" id="WP_211936689.1">
    <property type="nucleotide sequence ID" value="NZ_CP073078.1"/>
</dbReference>
<dbReference type="AlphaFoldDB" id="A0A975FXH4"/>
<evidence type="ECO:0000256" key="1">
    <source>
        <dbReference type="SAM" id="SignalP"/>
    </source>
</evidence>
<gene>
    <name evidence="2" type="ORF">KCG34_16325</name>
</gene>
<proteinExistence type="predicted"/>
<evidence type="ECO:0000313" key="2">
    <source>
        <dbReference type="EMBL" id="QUD86637.1"/>
    </source>
</evidence>
<evidence type="ECO:0000313" key="3">
    <source>
        <dbReference type="Proteomes" id="UP000676409"/>
    </source>
</evidence>
<dbReference type="EMBL" id="CP073078">
    <property type="protein sequence ID" value="QUD86637.1"/>
    <property type="molecule type" value="Genomic_DNA"/>
</dbReference>